<dbReference type="HOGENOM" id="CLU_045580_1_0_1"/>
<feature type="domain" description="3-beta hydroxysteroid dehydrogenase/isomerase" evidence="4">
    <location>
        <begin position="62"/>
        <end position="320"/>
    </location>
</feature>
<dbReference type="Pfam" id="PF01073">
    <property type="entry name" value="3Beta_HSD"/>
    <property type="match status" value="1"/>
</dbReference>
<keyword evidence="3" id="KW-0732">Signal</keyword>
<gene>
    <name evidence="5" type="ORF">SERLADRAFT_438896</name>
</gene>
<protein>
    <recommendedName>
        <fullName evidence="4">3-beta hydroxysteroid dehydrogenase/isomerase domain-containing protein</fullName>
    </recommendedName>
</protein>
<dbReference type="InterPro" id="IPR050177">
    <property type="entry name" value="Lipid_A_modif_metabolic_enz"/>
</dbReference>
<dbReference type="GO" id="GO:0006694">
    <property type="term" value="P:steroid biosynthetic process"/>
    <property type="evidence" value="ECO:0007669"/>
    <property type="project" value="InterPro"/>
</dbReference>
<keyword evidence="2" id="KW-0560">Oxidoreductase</keyword>
<feature type="chain" id="PRO_5003381900" description="3-beta hydroxysteroid dehydrogenase/isomerase domain-containing protein" evidence="3">
    <location>
        <begin position="20"/>
        <end position="449"/>
    </location>
</feature>
<comment type="similarity">
    <text evidence="1">Belongs to the 3-beta-HSD family.</text>
</comment>
<dbReference type="GeneID" id="18815110"/>
<dbReference type="SUPFAM" id="SSF51735">
    <property type="entry name" value="NAD(P)-binding Rossmann-fold domains"/>
    <property type="match status" value="1"/>
</dbReference>
<evidence type="ECO:0000256" key="3">
    <source>
        <dbReference type="SAM" id="SignalP"/>
    </source>
</evidence>
<sequence length="449" mass="50223">MPSFFSYLLILLSSLYIWSLNKRLKGPALKAPLLTPEQLDKVSYDEIDLTKTVPPATQKGYAVVGGSGFLGTYLVRLLLSRGETNIRVLDLRPPPPEIISNRSVSYVRTDITSAVSVRNALLQPFESTGSPPSVIYHMAVIIRFWERNSFSWPISYGINVVGTKNIIAAAKQISGATLIYTSTADAVLHSAKSCHVGLDASSSSIVVNDNAIPLSSWGCRESNYARSKIISERLIVEANGQKGLKTGIIRPGYTITGPNDRLCTSTLMMPRVPIFGKRFKHTNICAWDAVSAHLLLEDALCRIPEETVGQAFLVTGKSPAWSMRDTREAIRHYSTKPLIFDDVPELAIFFLAHIVEFFIYLRYYILLPIYLLLTSRPPPPEPRWMGESVYLQPATLEFMADITIDDSRARRVLGYQAQWTTEQWIKYTVDEIQSDRNRGGHGLQLKPIE</sequence>
<evidence type="ECO:0000256" key="1">
    <source>
        <dbReference type="ARBA" id="ARBA00009219"/>
    </source>
</evidence>
<dbReference type="Gene3D" id="3.40.50.720">
    <property type="entry name" value="NAD(P)-binding Rossmann-like Domain"/>
    <property type="match status" value="1"/>
</dbReference>
<dbReference type="RefSeq" id="XP_007319335.1">
    <property type="nucleotide sequence ID" value="XM_007319273.1"/>
</dbReference>
<dbReference type="PANTHER" id="PTHR43245">
    <property type="entry name" value="BIFUNCTIONAL POLYMYXIN RESISTANCE PROTEIN ARNA"/>
    <property type="match status" value="1"/>
</dbReference>
<dbReference type="PANTHER" id="PTHR43245:SF51">
    <property type="entry name" value="SHORT CHAIN DEHYDROGENASE_REDUCTASE FAMILY 42E, MEMBER 2"/>
    <property type="match status" value="1"/>
</dbReference>
<dbReference type="OrthoDB" id="10058185at2759"/>
<name>F8NYA1_SERL9</name>
<reference evidence="5" key="1">
    <citation type="submission" date="2011-04" db="EMBL/GenBank/DDBJ databases">
        <title>Evolution of plant cell wall degrading machinery underlies the functional diversity of forest fungi.</title>
        <authorList>
            <consortium name="US DOE Joint Genome Institute (JGI-PGF)"/>
            <person name="Eastwood D.C."/>
            <person name="Floudas D."/>
            <person name="Binder M."/>
            <person name="Majcherczyk A."/>
            <person name="Schneider P."/>
            <person name="Aerts A."/>
            <person name="Asiegbu F.O."/>
            <person name="Baker S.E."/>
            <person name="Barry K."/>
            <person name="Bendiksby M."/>
            <person name="Blumentritt M."/>
            <person name="Coutinho P.M."/>
            <person name="Cullen D."/>
            <person name="Cullen D."/>
            <person name="Gathman A."/>
            <person name="Goodell B."/>
            <person name="Henrissat B."/>
            <person name="Ihrmark K."/>
            <person name="Kauserud H."/>
            <person name="Kohler A."/>
            <person name="LaButti K."/>
            <person name="Lapidus A."/>
            <person name="Lavin J.L."/>
            <person name="Lee Y.-H."/>
            <person name="Lindquist E."/>
            <person name="Lilly W."/>
            <person name="Lucas S."/>
            <person name="Morin E."/>
            <person name="Murat C."/>
            <person name="Oguiza J.A."/>
            <person name="Park J."/>
            <person name="Pisabarro A.G."/>
            <person name="Riley R."/>
            <person name="Rosling A."/>
            <person name="Salamov A."/>
            <person name="Schmidt O."/>
            <person name="Schmutz J."/>
            <person name="Skrede I."/>
            <person name="Stenlid J."/>
            <person name="Wiebenga A."/>
            <person name="Xie X."/>
            <person name="Kues U."/>
            <person name="Hibbett D.S."/>
            <person name="Hoffmeister D."/>
            <person name="Hogberg N."/>
            <person name="Martin F."/>
            <person name="Grigoriev I.V."/>
            <person name="Watkinson S.C."/>
        </authorList>
    </citation>
    <scope>NUCLEOTIDE SEQUENCE</scope>
    <source>
        <strain evidence="5">S7.9</strain>
    </source>
</reference>
<dbReference type="Proteomes" id="UP000008064">
    <property type="component" value="Unassembled WGS sequence"/>
</dbReference>
<evidence type="ECO:0000313" key="5">
    <source>
        <dbReference type="EMBL" id="EGO23573.1"/>
    </source>
</evidence>
<dbReference type="InterPro" id="IPR002225">
    <property type="entry name" value="3Beta_OHSteriod_DH/Estase"/>
</dbReference>
<dbReference type="AlphaFoldDB" id="F8NYA1"/>
<evidence type="ECO:0000256" key="2">
    <source>
        <dbReference type="ARBA" id="ARBA00023002"/>
    </source>
</evidence>
<accession>F8NYA1</accession>
<dbReference type="GO" id="GO:0016616">
    <property type="term" value="F:oxidoreductase activity, acting on the CH-OH group of donors, NAD or NADP as acceptor"/>
    <property type="evidence" value="ECO:0007669"/>
    <property type="project" value="InterPro"/>
</dbReference>
<evidence type="ECO:0000259" key="4">
    <source>
        <dbReference type="Pfam" id="PF01073"/>
    </source>
</evidence>
<dbReference type="EMBL" id="GL945435">
    <property type="protein sequence ID" value="EGO23573.1"/>
    <property type="molecule type" value="Genomic_DNA"/>
</dbReference>
<organism>
    <name type="scientific">Serpula lacrymans var. lacrymans (strain S7.9)</name>
    <name type="common">Dry rot fungus</name>
    <dbReference type="NCBI Taxonomy" id="578457"/>
    <lineage>
        <taxon>Eukaryota</taxon>
        <taxon>Fungi</taxon>
        <taxon>Dikarya</taxon>
        <taxon>Basidiomycota</taxon>
        <taxon>Agaricomycotina</taxon>
        <taxon>Agaricomycetes</taxon>
        <taxon>Agaricomycetidae</taxon>
        <taxon>Boletales</taxon>
        <taxon>Coniophorineae</taxon>
        <taxon>Serpulaceae</taxon>
        <taxon>Serpula</taxon>
    </lineage>
</organism>
<dbReference type="InterPro" id="IPR036291">
    <property type="entry name" value="NAD(P)-bd_dom_sf"/>
</dbReference>
<proteinExistence type="inferred from homology"/>
<feature type="signal peptide" evidence="3">
    <location>
        <begin position="1"/>
        <end position="19"/>
    </location>
</feature>
<dbReference type="KEGG" id="sla:SERLADRAFT_438896"/>